<keyword evidence="3" id="KW-1185">Reference proteome</keyword>
<evidence type="ECO:0000313" key="2">
    <source>
        <dbReference type="EMBL" id="KAJ3660911.1"/>
    </source>
</evidence>
<proteinExistence type="predicted"/>
<accession>A0AA38IV43</accession>
<feature type="region of interest" description="Disordered" evidence="1">
    <location>
        <begin position="35"/>
        <end position="89"/>
    </location>
</feature>
<dbReference type="EMBL" id="JALNTZ010000002">
    <property type="protein sequence ID" value="KAJ3660911.1"/>
    <property type="molecule type" value="Genomic_DNA"/>
</dbReference>
<dbReference type="Proteomes" id="UP001168821">
    <property type="component" value="Unassembled WGS sequence"/>
</dbReference>
<gene>
    <name evidence="2" type="ORF">Zmor_005338</name>
</gene>
<name>A0AA38IV43_9CUCU</name>
<reference evidence="2" key="1">
    <citation type="journal article" date="2023" name="G3 (Bethesda)">
        <title>Whole genome assemblies of Zophobas morio and Tenebrio molitor.</title>
        <authorList>
            <person name="Kaur S."/>
            <person name="Stinson S.A."/>
            <person name="diCenzo G.C."/>
        </authorList>
    </citation>
    <scope>NUCLEOTIDE SEQUENCE</scope>
    <source>
        <strain evidence="2">QUZm001</strain>
    </source>
</reference>
<dbReference type="AlphaFoldDB" id="A0AA38IV43"/>
<evidence type="ECO:0000256" key="1">
    <source>
        <dbReference type="SAM" id="MobiDB-lite"/>
    </source>
</evidence>
<protein>
    <submittedName>
        <fullName evidence="2">Uncharacterized protein</fullName>
    </submittedName>
</protein>
<organism evidence="2 3">
    <name type="scientific">Zophobas morio</name>
    <dbReference type="NCBI Taxonomy" id="2755281"/>
    <lineage>
        <taxon>Eukaryota</taxon>
        <taxon>Metazoa</taxon>
        <taxon>Ecdysozoa</taxon>
        <taxon>Arthropoda</taxon>
        <taxon>Hexapoda</taxon>
        <taxon>Insecta</taxon>
        <taxon>Pterygota</taxon>
        <taxon>Neoptera</taxon>
        <taxon>Endopterygota</taxon>
        <taxon>Coleoptera</taxon>
        <taxon>Polyphaga</taxon>
        <taxon>Cucujiformia</taxon>
        <taxon>Tenebrionidae</taxon>
        <taxon>Zophobas</taxon>
    </lineage>
</organism>
<sequence length="89" mass="10026">MNRHCIPRRPFGHDCIFTPVRIDFRLSRTDVRRTPLGLFTPKGRDPTDPHDTNSTTCSIHPDAMVRPLTGRRTKPTRLMGGRPGADYGG</sequence>
<feature type="compositionally biased region" description="Basic and acidic residues" evidence="1">
    <location>
        <begin position="42"/>
        <end position="51"/>
    </location>
</feature>
<evidence type="ECO:0000313" key="3">
    <source>
        <dbReference type="Proteomes" id="UP001168821"/>
    </source>
</evidence>
<comment type="caution">
    <text evidence="2">The sequence shown here is derived from an EMBL/GenBank/DDBJ whole genome shotgun (WGS) entry which is preliminary data.</text>
</comment>